<gene>
    <name evidence="1" type="ORF">HLV38_01310</name>
</gene>
<protein>
    <submittedName>
        <fullName evidence="1">Molecular chaperone TorD family protein</fullName>
    </submittedName>
</protein>
<dbReference type="SUPFAM" id="SSF89155">
    <property type="entry name" value="TorD-like"/>
    <property type="match status" value="1"/>
</dbReference>
<evidence type="ECO:0000313" key="1">
    <source>
        <dbReference type="EMBL" id="QKF06909.1"/>
    </source>
</evidence>
<dbReference type="RefSeq" id="WP_172165595.1">
    <property type="nucleotide sequence ID" value="NZ_CP053716.1"/>
</dbReference>
<dbReference type="InterPro" id="IPR036411">
    <property type="entry name" value="TorD-like_sf"/>
</dbReference>
<reference evidence="2" key="1">
    <citation type="submission" date="2020-05" db="EMBL/GenBank/DDBJ databases">
        <title>Novel species in genus Nocardioides.</title>
        <authorList>
            <person name="Zhang G."/>
        </authorList>
    </citation>
    <scope>NUCLEOTIDE SEQUENCE [LARGE SCALE GENOMIC DNA]</scope>
    <source>
        <strain evidence="2">zg-1050</strain>
    </source>
</reference>
<evidence type="ECO:0000313" key="2">
    <source>
        <dbReference type="Proteomes" id="UP000503297"/>
    </source>
</evidence>
<dbReference type="InterPro" id="IPR020945">
    <property type="entry name" value="DMSO/NO3_reduct_chaperone"/>
</dbReference>
<dbReference type="KEGG" id="bwa:HLV38_01310"/>
<dbReference type="Gene3D" id="1.10.3480.10">
    <property type="entry name" value="TorD-like"/>
    <property type="match status" value="1"/>
</dbReference>
<organism evidence="1 2">
    <name type="scientific">Berryella wangjianweii</name>
    <dbReference type="NCBI Taxonomy" id="2734634"/>
    <lineage>
        <taxon>Bacteria</taxon>
        <taxon>Bacillati</taxon>
        <taxon>Actinomycetota</taxon>
        <taxon>Coriobacteriia</taxon>
        <taxon>Eggerthellales</taxon>
        <taxon>Eggerthellaceae</taxon>
        <taxon>Berryella</taxon>
    </lineage>
</organism>
<accession>A0A6M8J615</accession>
<dbReference type="Proteomes" id="UP000503297">
    <property type="component" value="Chromosome"/>
</dbReference>
<dbReference type="Pfam" id="PF02613">
    <property type="entry name" value="Nitrate_red_del"/>
    <property type="match status" value="1"/>
</dbReference>
<dbReference type="AlphaFoldDB" id="A0A6M8J615"/>
<sequence>MSHADDLMRAAELFSPVGAGAGSKREWSVAQSMARRAVLTPGLPAAALPVESFYKSFGARRSGFAATAGHYRSDAARHLELLYTSAGIGPLPREFAAMPDHLSLICEFVSLLLEAGNTEAARQVAYDHLDWMEAYDERLNSVRADIQAEVAQTGAAEGTLSHELLIEGIDELLDAARGVRRVREELMAS</sequence>
<name>A0A6M8J615_9ACTN</name>
<keyword evidence="2" id="KW-1185">Reference proteome</keyword>
<dbReference type="EMBL" id="CP053716">
    <property type="protein sequence ID" value="QKF06909.1"/>
    <property type="molecule type" value="Genomic_DNA"/>
</dbReference>
<proteinExistence type="predicted"/>